<accession>A0A5C8PDM9</accession>
<dbReference type="AlphaFoldDB" id="A0A5C8PDM9"/>
<evidence type="ECO:0000313" key="1">
    <source>
        <dbReference type="EMBL" id="TXL71828.1"/>
    </source>
</evidence>
<protein>
    <submittedName>
        <fullName evidence="1">Uncharacterized protein</fullName>
    </submittedName>
</protein>
<name>A0A5C8PDM9_9HYPH</name>
<reference evidence="1 2" key="1">
    <citation type="submission" date="2019-06" db="EMBL/GenBank/DDBJ databases">
        <title>New taxonomy in bacterial strain CC-CFT640, isolated from vineyard.</title>
        <authorList>
            <person name="Lin S.-Y."/>
            <person name="Tsai C.-F."/>
            <person name="Young C.-C."/>
        </authorList>
    </citation>
    <scope>NUCLEOTIDE SEQUENCE [LARGE SCALE GENOMIC DNA]</scope>
    <source>
        <strain evidence="1 2">CC-CFT640</strain>
    </source>
</reference>
<proteinExistence type="predicted"/>
<gene>
    <name evidence="1" type="ORF">FHP25_28600</name>
</gene>
<dbReference type="RefSeq" id="WP_147850411.1">
    <property type="nucleotide sequence ID" value="NZ_DATAJT010000140.1"/>
</dbReference>
<evidence type="ECO:0000313" key="2">
    <source>
        <dbReference type="Proteomes" id="UP000321638"/>
    </source>
</evidence>
<comment type="caution">
    <text evidence="1">The sequence shown here is derived from an EMBL/GenBank/DDBJ whole genome shotgun (WGS) entry which is preliminary data.</text>
</comment>
<dbReference type="Proteomes" id="UP000321638">
    <property type="component" value="Unassembled WGS sequence"/>
</dbReference>
<keyword evidence="2" id="KW-1185">Reference proteome</keyword>
<organism evidence="1 2">
    <name type="scientific">Vineibacter terrae</name>
    <dbReference type="NCBI Taxonomy" id="2586908"/>
    <lineage>
        <taxon>Bacteria</taxon>
        <taxon>Pseudomonadati</taxon>
        <taxon>Pseudomonadota</taxon>
        <taxon>Alphaproteobacteria</taxon>
        <taxon>Hyphomicrobiales</taxon>
        <taxon>Vineibacter</taxon>
    </lineage>
</organism>
<dbReference type="OrthoDB" id="7376650at2"/>
<sequence>MSAYALVAKHVAATLAEAATQSISPDVVARNLVLEAVRIFKQEGRPLADIAAELIATAENLDEDEAIGFMRP</sequence>
<dbReference type="EMBL" id="VDUZ01000039">
    <property type="protein sequence ID" value="TXL71828.1"/>
    <property type="molecule type" value="Genomic_DNA"/>
</dbReference>